<evidence type="ECO:0000256" key="3">
    <source>
        <dbReference type="ARBA" id="ARBA00022692"/>
    </source>
</evidence>
<dbReference type="RefSeq" id="XP_016633314.1">
    <property type="nucleotide sequence ID" value="XM_016775271.1"/>
</dbReference>
<name>A0A0D2IQE6_9EURO</name>
<dbReference type="PANTHER" id="PTHR47797">
    <property type="entry name" value="DEHYDROGENASE, PUTATIVE (AFU_ORTHOLOGUE AFUA_8G05805)-RELATED"/>
    <property type="match status" value="1"/>
</dbReference>
<dbReference type="VEuPathDB" id="FungiDB:Z520_04767"/>
<keyword evidence="4" id="KW-0249">Electron transport</keyword>
<sequence length="310" mass="32872">MARSSIIALATAAALLATTANAQFGYGGGFGFGNGDGDGCPPWASNCDNNNSNNSGDDGSGSSSAGSDLSQSSLFTSAAEFSRATHILIAHAVLASAVWVLFIPSLAILLRLNLKNPIVLRIHAVGQILSYIIFVVAAGMGIWLAQQSRDFGVWNDPHPKLGLAILALAFFQPIFGSIQHSIYKRRAQNLQAGKPTKLPGRTTPGRVHVWLGRLLIMLGMINGGLGIRLASSSPFQTDATSTKAKIAYGVVAATMFLLYLVFVVSFELRKSRTSAEQVTRSREQVAANKDGLPSYDESEESVGRGSSRQS</sequence>
<feature type="region of interest" description="Disordered" evidence="7">
    <location>
        <begin position="274"/>
        <end position="310"/>
    </location>
</feature>
<evidence type="ECO:0000259" key="10">
    <source>
        <dbReference type="SMART" id="SM00665"/>
    </source>
</evidence>
<dbReference type="SMART" id="SM00665">
    <property type="entry name" value="B561"/>
    <property type="match status" value="1"/>
</dbReference>
<comment type="subcellular location">
    <subcellularLocation>
        <location evidence="1">Membrane</location>
    </subcellularLocation>
</comment>
<feature type="transmembrane region" description="Helical" evidence="8">
    <location>
        <begin position="87"/>
        <end position="110"/>
    </location>
</feature>
<evidence type="ECO:0000256" key="6">
    <source>
        <dbReference type="ARBA" id="ARBA00023136"/>
    </source>
</evidence>
<feature type="transmembrane region" description="Helical" evidence="8">
    <location>
        <begin position="161"/>
        <end position="178"/>
    </location>
</feature>
<dbReference type="InterPro" id="IPR006593">
    <property type="entry name" value="Cyt_b561/ferric_Rdtase_TM"/>
</dbReference>
<dbReference type="EMBL" id="KN848069">
    <property type="protein sequence ID" value="KIX99191.1"/>
    <property type="molecule type" value="Genomic_DNA"/>
</dbReference>
<feature type="domain" description="Cytochrome b561" evidence="10">
    <location>
        <begin position="90"/>
        <end position="227"/>
    </location>
</feature>
<evidence type="ECO:0000256" key="9">
    <source>
        <dbReference type="SAM" id="SignalP"/>
    </source>
</evidence>
<keyword evidence="3 8" id="KW-0812">Transmembrane</keyword>
<keyword evidence="5 8" id="KW-1133">Transmembrane helix</keyword>
<feature type="signal peptide" evidence="9">
    <location>
        <begin position="1"/>
        <end position="22"/>
    </location>
</feature>
<feature type="transmembrane region" description="Helical" evidence="8">
    <location>
        <begin position="207"/>
        <end position="226"/>
    </location>
</feature>
<keyword evidence="6 8" id="KW-0472">Membrane</keyword>
<feature type="chain" id="PRO_5002255546" description="Cytochrome b561 domain-containing protein" evidence="9">
    <location>
        <begin position="23"/>
        <end position="310"/>
    </location>
</feature>
<dbReference type="Proteomes" id="UP000053411">
    <property type="component" value="Unassembled WGS sequence"/>
</dbReference>
<keyword evidence="12" id="KW-1185">Reference proteome</keyword>
<proteinExistence type="predicted"/>
<feature type="transmembrane region" description="Helical" evidence="8">
    <location>
        <begin position="122"/>
        <end position="145"/>
    </location>
</feature>
<evidence type="ECO:0000256" key="4">
    <source>
        <dbReference type="ARBA" id="ARBA00022982"/>
    </source>
</evidence>
<evidence type="ECO:0000256" key="8">
    <source>
        <dbReference type="SAM" id="Phobius"/>
    </source>
</evidence>
<reference evidence="11 12" key="1">
    <citation type="submission" date="2015-01" db="EMBL/GenBank/DDBJ databases">
        <title>The Genome Sequence of Fonsecaea multimorphosa CBS 102226.</title>
        <authorList>
            <consortium name="The Broad Institute Genomics Platform"/>
            <person name="Cuomo C."/>
            <person name="de Hoog S."/>
            <person name="Gorbushina A."/>
            <person name="Stielow B."/>
            <person name="Teixiera M."/>
            <person name="Abouelleil A."/>
            <person name="Chapman S.B."/>
            <person name="Priest M."/>
            <person name="Young S.K."/>
            <person name="Wortman J."/>
            <person name="Nusbaum C."/>
            <person name="Birren B."/>
        </authorList>
    </citation>
    <scope>NUCLEOTIDE SEQUENCE [LARGE SCALE GENOMIC DNA]</scope>
    <source>
        <strain evidence="11 12">CBS 102226</strain>
    </source>
</reference>
<protein>
    <recommendedName>
        <fullName evidence="10">Cytochrome b561 domain-containing protein</fullName>
    </recommendedName>
</protein>
<accession>A0A0D2IQE6</accession>
<dbReference type="OrthoDB" id="19261at2759"/>
<dbReference type="Gene3D" id="1.20.120.1770">
    <property type="match status" value="1"/>
</dbReference>
<dbReference type="AlphaFoldDB" id="A0A0D2IQE6"/>
<feature type="transmembrane region" description="Helical" evidence="8">
    <location>
        <begin position="246"/>
        <end position="266"/>
    </location>
</feature>
<dbReference type="STRING" id="1442371.A0A0D2IQE6"/>
<keyword evidence="9" id="KW-0732">Signal</keyword>
<evidence type="ECO:0000256" key="5">
    <source>
        <dbReference type="ARBA" id="ARBA00022989"/>
    </source>
</evidence>
<evidence type="ECO:0000313" key="12">
    <source>
        <dbReference type="Proteomes" id="UP000053411"/>
    </source>
</evidence>
<dbReference type="CDD" id="cd08760">
    <property type="entry name" value="Cyt_b561_FRRS1_like"/>
    <property type="match status" value="1"/>
</dbReference>
<dbReference type="PANTHER" id="PTHR47797:SF1">
    <property type="entry name" value="CYTOCHROME B561 DOMAIN-CONTAINING PROTEIN-RELATED"/>
    <property type="match status" value="1"/>
</dbReference>
<evidence type="ECO:0000313" key="11">
    <source>
        <dbReference type="EMBL" id="KIX99191.1"/>
    </source>
</evidence>
<evidence type="ECO:0000256" key="7">
    <source>
        <dbReference type="SAM" id="MobiDB-lite"/>
    </source>
</evidence>
<evidence type="ECO:0000256" key="2">
    <source>
        <dbReference type="ARBA" id="ARBA00022448"/>
    </source>
</evidence>
<organism evidence="11 12">
    <name type="scientific">Fonsecaea multimorphosa CBS 102226</name>
    <dbReference type="NCBI Taxonomy" id="1442371"/>
    <lineage>
        <taxon>Eukaryota</taxon>
        <taxon>Fungi</taxon>
        <taxon>Dikarya</taxon>
        <taxon>Ascomycota</taxon>
        <taxon>Pezizomycotina</taxon>
        <taxon>Eurotiomycetes</taxon>
        <taxon>Chaetothyriomycetidae</taxon>
        <taxon>Chaetothyriales</taxon>
        <taxon>Herpotrichiellaceae</taxon>
        <taxon>Fonsecaea</taxon>
    </lineage>
</organism>
<dbReference type="GO" id="GO:0016020">
    <property type="term" value="C:membrane"/>
    <property type="evidence" value="ECO:0007669"/>
    <property type="project" value="UniProtKB-SubCell"/>
</dbReference>
<keyword evidence="2" id="KW-0813">Transport</keyword>
<gene>
    <name evidence="11" type="ORF">Z520_04767</name>
</gene>
<evidence type="ECO:0000256" key="1">
    <source>
        <dbReference type="ARBA" id="ARBA00004370"/>
    </source>
</evidence>
<dbReference type="GeneID" id="27710513"/>